<dbReference type="Proteomes" id="UP000799779">
    <property type="component" value="Unassembled WGS sequence"/>
</dbReference>
<organism evidence="1 2">
    <name type="scientific">Amniculicola lignicola CBS 123094</name>
    <dbReference type="NCBI Taxonomy" id="1392246"/>
    <lineage>
        <taxon>Eukaryota</taxon>
        <taxon>Fungi</taxon>
        <taxon>Dikarya</taxon>
        <taxon>Ascomycota</taxon>
        <taxon>Pezizomycotina</taxon>
        <taxon>Dothideomycetes</taxon>
        <taxon>Pleosporomycetidae</taxon>
        <taxon>Pleosporales</taxon>
        <taxon>Amniculicolaceae</taxon>
        <taxon>Amniculicola</taxon>
    </lineage>
</organism>
<sequence>MARVSSLRLLQSVFRTLRLSWRWRVGKGWESIASSGLLEYHRGHIADKKIRLTWLLEEALRLSAIASVCLLTFRVVVEIARLPSEGPDRALLRQKS</sequence>
<gene>
    <name evidence="1" type="ORF">P154DRAFT_520724</name>
</gene>
<reference evidence="1" key="1">
    <citation type="journal article" date="2020" name="Stud. Mycol.">
        <title>101 Dothideomycetes genomes: a test case for predicting lifestyles and emergence of pathogens.</title>
        <authorList>
            <person name="Haridas S."/>
            <person name="Albert R."/>
            <person name="Binder M."/>
            <person name="Bloem J."/>
            <person name="Labutti K."/>
            <person name="Salamov A."/>
            <person name="Andreopoulos B."/>
            <person name="Baker S."/>
            <person name="Barry K."/>
            <person name="Bills G."/>
            <person name="Bluhm B."/>
            <person name="Cannon C."/>
            <person name="Castanera R."/>
            <person name="Culley D."/>
            <person name="Daum C."/>
            <person name="Ezra D."/>
            <person name="Gonzalez J."/>
            <person name="Henrissat B."/>
            <person name="Kuo A."/>
            <person name="Liang C."/>
            <person name="Lipzen A."/>
            <person name="Lutzoni F."/>
            <person name="Magnuson J."/>
            <person name="Mondo S."/>
            <person name="Nolan M."/>
            <person name="Ohm R."/>
            <person name="Pangilinan J."/>
            <person name="Park H.-J."/>
            <person name="Ramirez L."/>
            <person name="Alfaro M."/>
            <person name="Sun H."/>
            <person name="Tritt A."/>
            <person name="Yoshinaga Y."/>
            <person name="Zwiers L.-H."/>
            <person name="Turgeon B."/>
            <person name="Goodwin S."/>
            <person name="Spatafora J."/>
            <person name="Crous P."/>
            <person name="Grigoriev I."/>
        </authorList>
    </citation>
    <scope>NUCLEOTIDE SEQUENCE</scope>
    <source>
        <strain evidence="1">CBS 123094</strain>
    </source>
</reference>
<evidence type="ECO:0000313" key="1">
    <source>
        <dbReference type="EMBL" id="KAF2002578.1"/>
    </source>
</evidence>
<name>A0A6A5WNI4_9PLEO</name>
<accession>A0A6A5WNI4</accession>
<dbReference type="AlphaFoldDB" id="A0A6A5WNI4"/>
<protein>
    <submittedName>
        <fullName evidence="1">Uncharacterized protein</fullName>
    </submittedName>
</protein>
<evidence type="ECO:0000313" key="2">
    <source>
        <dbReference type="Proteomes" id="UP000799779"/>
    </source>
</evidence>
<dbReference type="EMBL" id="ML977576">
    <property type="protein sequence ID" value="KAF2002578.1"/>
    <property type="molecule type" value="Genomic_DNA"/>
</dbReference>
<keyword evidence="2" id="KW-1185">Reference proteome</keyword>
<proteinExistence type="predicted"/>